<accession>A0A9E2KTZ2</accession>
<evidence type="ECO:0000313" key="3">
    <source>
        <dbReference type="EMBL" id="MBU3830155.1"/>
    </source>
</evidence>
<dbReference type="SUPFAM" id="SSF53067">
    <property type="entry name" value="Actin-like ATPase domain"/>
    <property type="match status" value="2"/>
</dbReference>
<sequence length="316" mass="35954">MVEENLAIVDLGSNSTRMAITEIAPDGRFREIKRVKENTRLSEGMGREKMLQKNAMDRTIAALKRFKKIYSTVPNIQVRAISTAAVRQARNRQEFLDRVEKEVGIHLQVLSGKKEAYYDYLGVIRTLKLNHCLILDVGGASCELILVQQRRARDLISLPVGAVNLSEQFHLGGYVRSADLFRAQVSMNERLTKIPWLRYATRVPIVLLGGANRTLARMTRAYHHHGRRHNSNSIHGYQLSSRVVFATYRELLSKNLAQRKRMPGLEPERADIIIGGMLPLVSLLQRNSDGRVIFSESGVREGIITEYVNQRKKNHE</sequence>
<reference evidence="3" key="1">
    <citation type="journal article" date="2021" name="PeerJ">
        <title>Extensive microbial diversity within the chicken gut microbiome revealed by metagenomics and culture.</title>
        <authorList>
            <person name="Gilroy R."/>
            <person name="Ravi A."/>
            <person name="Getino M."/>
            <person name="Pursley I."/>
            <person name="Horton D.L."/>
            <person name="Alikhan N.F."/>
            <person name="Baker D."/>
            <person name="Gharbi K."/>
            <person name="Hall N."/>
            <person name="Watson M."/>
            <person name="Adriaenssens E.M."/>
            <person name="Foster-Nyarko E."/>
            <person name="Jarju S."/>
            <person name="Secka A."/>
            <person name="Antonio M."/>
            <person name="Oren A."/>
            <person name="Chaudhuri R.R."/>
            <person name="La Ragione R."/>
            <person name="Hildebrand F."/>
            <person name="Pallen M.J."/>
        </authorList>
    </citation>
    <scope>NUCLEOTIDE SEQUENCE</scope>
    <source>
        <strain evidence="3">876</strain>
    </source>
</reference>
<dbReference type="Proteomes" id="UP000824180">
    <property type="component" value="Unassembled WGS sequence"/>
</dbReference>
<evidence type="ECO:0000259" key="2">
    <source>
        <dbReference type="Pfam" id="PF02541"/>
    </source>
</evidence>
<dbReference type="CDD" id="cd24052">
    <property type="entry name" value="ASKHA_NBD_HpPPX-GppA-like"/>
    <property type="match status" value="1"/>
</dbReference>
<comment type="caution">
    <text evidence="3">The sequence shown here is derived from an EMBL/GenBank/DDBJ whole genome shotgun (WGS) entry which is preliminary data.</text>
</comment>
<dbReference type="InterPro" id="IPR050273">
    <property type="entry name" value="GppA/Ppx_hydrolase"/>
</dbReference>
<dbReference type="AlphaFoldDB" id="A0A9E2KTZ2"/>
<evidence type="ECO:0000313" key="4">
    <source>
        <dbReference type="Proteomes" id="UP000824180"/>
    </source>
</evidence>
<dbReference type="InterPro" id="IPR003695">
    <property type="entry name" value="Ppx_GppA_N"/>
</dbReference>
<comment type="similarity">
    <text evidence="1">Belongs to the GppA/Ppx family.</text>
</comment>
<protein>
    <submittedName>
        <fullName evidence="3">Exopolyphosphatase</fullName>
    </submittedName>
</protein>
<evidence type="ECO:0000256" key="1">
    <source>
        <dbReference type="ARBA" id="ARBA00007125"/>
    </source>
</evidence>
<name>A0A9E2KTZ2_9LACO</name>
<dbReference type="PANTHER" id="PTHR30005">
    <property type="entry name" value="EXOPOLYPHOSPHATASE"/>
    <property type="match status" value="1"/>
</dbReference>
<proteinExistence type="inferred from homology"/>
<dbReference type="Gene3D" id="3.30.420.40">
    <property type="match status" value="1"/>
</dbReference>
<dbReference type="EMBL" id="JAHLFK010000049">
    <property type="protein sequence ID" value="MBU3830155.1"/>
    <property type="molecule type" value="Genomic_DNA"/>
</dbReference>
<feature type="domain" description="Ppx/GppA phosphatase N-terminal" evidence="2">
    <location>
        <begin position="26"/>
        <end position="308"/>
    </location>
</feature>
<dbReference type="PANTHER" id="PTHR30005:SF0">
    <property type="entry name" value="RETROGRADE REGULATION PROTEIN 2"/>
    <property type="match status" value="1"/>
</dbReference>
<gene>
    <name evidence="3" type="ORF">H9843_04600</name>
</gene>
<dbReference type="Pfam" id="PF02541">
    <property type="entry name" value="Ppx-GppA"/>
    <property type="match status" value="1"/>
</dbReference>
<organism evidence="3 4">
    <name type="scientific">Candidatus Limosilactobacillus merdavium</name>
    <dbReference type="NCBI Taxonomy" id="2838651"/>
    <lineage>
        <taxon>Bacteria</taxon>
        <taxon>Bacillati</taxon>
        <taxon>Bacillota</taxon>
        <taxon>Bacilli</taxon>
        <taxon>Lactobacillales</taxon>
        <taxon>Lactobacillaceae</taxon>
        <taxon>Limosilactobacillus</taxon>
    </lineage>
</organism>
<dbReference type="GO" id="GO:0016462">
    <property type="term" value="F:pyrophosphatase activity"/>
    <property type="evidence" value="ECO:0007669"/>
    <property type="project" value="TreeGrafter"/>
</dbReference>
<dbReference type="Gene3D" id="3.30.420.150">
    <property type="entry name" value="Exopolyphosphatase. Domain 2"/>
    <property type="match status" value="1"/>
</dbReference>
<dbReference type="InterPro" id="IPR043129">
    <property type="entry name" value="ATPase_NBD"/>
</dbReference>
<reference evidence="3" key="2">
    <citation type="submission" date="2021-04" db="EMBL/GenBank/DDBJ databases">
        <authorList>
            <person name="Gilroy R."/>
        </authorList>
    </citation>
    <scope>NUCLEOTIDE SEQUENCE</scope>
    <source>
        <strain evidence="3">876</strain>
    </source>
</reference>